<sequence>MRSLGKEELSFEACTEKMQAFREDRIYPRICKEEGRGQPVCLLASVSFFEVIFVWTGQIALPPVPQEKMQAFREDRIYPRICKEEGRGQPVCLLASVPRSVENG</sequence>
<proteinExistence type="predicted"/>
<accession>A0A8H7ZTR0</accession>
<evidence type="ECO:0000313" key="2">
    <source>
        <dbReference type="Proteomes" id="UP000673691"/>
    </source>
</evidence>
<name>A0A8H7ZTR0_9FUNG</name>
<keyword evidence="2" id="KW-1185">Reference proteome</keyword>
<evidence type="ECO:0000313" key="1">
    <source>
        <dbReference type="EMBL" id="KAG5459175.1"/>
    </source>
</evidence>
<dbReference type="Proteomes" id="UP000673691">
    <property type="component" value="Unassembled WGS sequence"/>
</dbReference>
<protein>
    <submittedName>
        <fullName evidence="1">Uncharacterized protein</fullName>
    </submittedName>
</protein>
<gene>
    <name evidence="1" type="ORF">BJ554DRAFT_454</name>
</gene>
<reference evidence="1 2" key="1">
    <citation type="journal article" name="Sci. Rep.">
        <title>Genome-scale phylogenetic analyses confirm Olpidium as the closest living zoosporic fungus to the non-flagellated, terrestrial fungi.</title>
        <authorList>
            <person name="Chang Y."/>
            <person name="Rochon D."/>
            <person name="Sekimoto S."/>
            <person name="Wang Y."/>
            <person name="Chovatia M."/>
            <person name="Sandor L."/>
            <person name="Salamov A."/>
            <person name="Grigoriev I.V."/>
            <person name="Stajich J.E."/>
            <person name="Spatafora J.W."/>
        </authorList>
    </citation>
    <scope>NUCLEOTIDE SEQUENCE [LARGE SCALE GENOMIC DNA]</scope>
    <source>
        <strain evidence="1">S191</strain>
    </source>
</reference>
<comment type="caution">
    <text evidence="1">The sequence shown here is derived from an EMBL/GenBank/DDBJ whole genome shotgun (WGS) entry which is preliminary data.</text>
</comment>
<dbReference type="AlphaFoldDB" id="A0A8H7ZTR0"/>
<organism evidence="1 2">
    <name type="scientific">Olpidium bornovanus</name>
    <dbReference type="NCBI Taxonomy" id="278681"/>
    <lineage>
        <taxon>Eukaryota</taxon>
        <taxon>Fungi</taxon>
        <taxon>Fungi incertae sedis</taxon>
        <taxon>Olpidiomycota</taxon>
        <taxon>Olpidiomycotina</taxon>
        <taxon>Olpidiomycetes</taxon>
        <taxon>Olpidiales</taxon>
        <taxon>Olpidiaceae</taxon>
        <taxon>Olpidium</taxon>
    </lineage>
</organism>
<dbReference type="EMBL" id="JAEFCI010007253">
    <property type="protein sequence ID" value="KAG5459175.1"/>
    <property type="molecule type" value="Genomic_DNA"/>
</dbReference>